<evidence type="ECO:0000256" key="1">
    <source>
        <dbReference type="SAM" id="Phobius"/>
    </source>
</evidence>
<evidence type="ECO:0008006" key="4">
    <source>
        <dbReference type="Google" id="ProtNLM"/>
    </source>
</evidence>
<accession>A0A2A4GVP7</accession>
<reference evidence="2 3" key="1">
    <citation type="journal article" date="2017" name="PLoS ONE">
        <title>Development of a real-time PCR for detection of Staphylococcus pseudintermedius using a novel automated comparison of whole-genome sequences.</title>
        <authorList>
            <person name="Verstappen K.M."/>
            <person name="Huijbregts L."/>
            <person name="Spaninks M."/>
            <person name="Wagenaar J.A."/>
            <person name="Fluit A.C."/>
            <person name="Duim B."/>
        </authorList>
    </citation>
    <scope>NUCLEOTIDE SEQUENCE [LARGE SCALE GENOMIC DNA]</scope>
    <source>
        <strain evidence="2 3">215070706401-1</strain>
    </source>
</reference>
<organism evidence="2 3">
    <name type="scientific">Staphylococcus delphini</name>
    <dbReference type="NCBI Taxonomy" id="53344"/>
    <lineage>
        <taxon>Bacteria</taxon>
        <taxon>Bacillati</taxon>
        <taxon>Bacillota</taxon>
        <taxon>Bacilli</taxon>
        <taxon>Bacillales</taxon>
        <taxon>Staphylococcaceae</taxon>
        <taxon>Staphylococcus</taxon>
        <taxon>Staphylococcus intermedius group</taxon>
    </lineage>
</organism>
<dbReference type="RefSeq" id="WP_096593330.1">
    <property type="nucleotide sequence ID" value="NZ_MWRM01000003.1"/>
</dbReference>
<evidence type="ECO:0000313" key="3">
    <source>
        <dbReference type="Proteomes" id="UP000218335"/>
    </source>
</evidence>
<dbReference type="AlphaFoldDB" id="A0A2A4GVP7"/>
<dbReference type="Pfam" id="PF11193">
    <property type="entry name" value="DUF2812"/>
    <property type="match status" value="1"/>
</dbReference>
<feature type="transmembrane region" description="Helical" evidence="1">
    <location>
        <begin position="115"/>
        <end position="135"/>
    </location>
</feature>
<comment type="caution">
    <text evidence="2">The sequence shown here is derived from an EMBL/GenBank/DDBJ whole genome shotgun (WGS) entry which is preliminary data.</text>
</comment>
<proteinExistence type="predicted"/>
<keyword evidence="1" id="KW-0472">Membrane</keyword>
<feature type="transmembrane region" description="Helical" evidence="1">
    <location>
        <begin position="168"/>
        <end position="189"/>
    </location>
</feature>
<keyword evidence="1" id="KW-0812">Transmembrane</keyword>
<dbReference type="Proteomes" id="UP000218335">
    <property type="component" value="Unassembled WGS sequence"/>
</dbReference>
<sequence>MKMRYKKWKCFLDPLKEERWLNDQLQQGYRLTKVSVFGNYYFEKTDESHIVRLDYQEIYSRQKMNDYLALYESFGWEHVHGYRGGCTNQYWMKAGDETEVLFSDRESLSNYYKRWLKFLDGLLLVFFVLFISNLMKSPFPSDIFLTPGLWEKEGAEFWFAYLFELPFAIMRLVGNFTYLIFLIPFLVVYHKFKKKLKALNV</sequence>
<keyword evidence="1" id="KW-1133">Transmembrane helix</keyword>
<gene>
    <name evidence="2" type="ORF">B5C08_10105</name>
</gene>
<evidence type="ECO:0000313" key="2">
    <source>
        <dbReference type="EMBL" id="PCF54335.1"/>
    </source>
</evidence>
<protein>
    <recommendedName>
        <fullName evidence="4">DUF2812 domain-containing protein</fullName>
    </recommendedName>
</protein>
<dbReference type="EMBL" id="MWUU01000014">
    <property type="protein sequence ID" value="PCF54335.1"/>
    <property type="molecule type" value="Genomic_DNA"/>
</dbReference>
<dbReference type="InterPro" id="IPR021359">
    <property type="entry name" value="DUF2812"/>
</dbReference>
<name>A0A2A4GVP7_9STAP</name>